<dbReference type="EMBL" id="HBUF01076286">
    <property type="protein sequence ID" value="CAG6631221.1"/>
    <property type="molecule type" value="Transcribed_RNA"/>
</dbReference>
<name>A0A8D8QG03_9HEMI</name>
<reference evidence="2" key="1">
    <citation type="submission" date="2021-05" db="EMBL/GenBank/DDBJ databases">
        <authorList>
            <person name="Alioto T."/>
            <person name="Alioto T."/>
            <person name="Gomez Garrido J."/>
        </authorList>
    </citation>
    <scope>NUCLEOTIDE SEQUENCE</scope>
</reference>
<evidence type="ECO:0000256" key="1">
    <source>
        <dbReference type="SAM" id="MobiDB-lite"/>
    </source>
</evidence>
<organism evidence="2">
    <name type="scientific">Cacopsylla melanoneura</name>
    <dbReference type="NCBI Taxonomy" id="428564"/>
    <lineage>
        <taxon>Eukaryota</taxon>
        <taxon>Metazoa</taxon>
        <taxon>Ecdysozoa</taxon>
        <taxon>Arthropoda</taxon>
        <taxon>Hexapoda</taxon>
        <taxon>Insecta</taxon>
        <taxon>Pterygota</taxon>
        <taxon>Neoptera</taxon>
        <taxon>Paraneoptera</taxon>
        <taxon>Hemiptera</taxon>
        <taxon>Sternorrhyncha</taxon>
        <taxon>Psylloidea</taxon>
        <taxon>Psyllidae</taxon>
        <taxon>Psyllinae</taxon>
        <taxon>Cacopsylla</taxon>
    </lineage>
</organism>
<feature type="region of interest" description="Disordered" evidence="1">
    <location>
        <begin position="37"/>
        <end position="59"/>
    </location>
</feature>
<proteinExistence type="predicted"/>
<dbReference type="AlphaFoldDB" id="A0A8D8QG03"/>
<feature type="compositionally biased region" description="Polar residues" evidence="1">
    <location>
        <begin position="45"/>
        <end position="59"/>
    </location>
</feature>
<evidence type="ECO:0000313" key="2">
    <source>
        <dbReference type="EMBL" id="CAG6631221.1"/>
    </source>
</evidence>
<accession>A0A8D8QG03</accession>
<sequence>MAVPLVAPTFHVIIAVEISNEKISTFFYQPPAEGAEIPRGPSRFQVENPTKFHQNQSPKSYPFFVDQKKKKKKKKKKKTNRIKLNQLKKNSAFVFENENENSRFSSLCHNLICCLFYGIRIGSLVK</sequence>
<protein>
    <submittedName>
        <fullName evidence="2">Uncharacterized protein</fullName>
    </submittedName>
</protein>